<evidence type="ECO:0000313" key="4">
    <source>
        <dbReference type="Proteomes" id="UP001199469"/>
    </source>
</evidence>
<feature type="domain" description="Methyltransferase type 11" evidence="2">
    <location>
        <begin position="43"/>
        <end position="121"/>
    </location>
</feature>
<sequence>MTDAEQAAHDYDDAHGGPVRARDAAAALDALLDEHLGQDRRVLDLAAGPGSVARHLSGTVVALDHAPAFTTAAAGHLPGRVVRADAENDLPLGPRTVDAVITVWWLHMTAGPDRFVDEHARPRARLPSPHGPERAQPCGSNRYPRPGSVTR</sequence>
<dbReference type="Proteomes" id="UP001199469">
    <property type="component" value="Unassembled WGS sequence"/>
</dbReference>
<evidence type="ECO:0000259" key="2">
    <source>
        <dbReference type="Pfam" id="PF08241"/>
    </source>
</evidence>
<accession>A0ABS8PB31</accession>
<dbReference type="CDD" id="cd02440">
    <property type="entry name" value="AdoMet_MTases"/>
    <property type="match status" value="1"/>
</dbReference>
<dbReference type="InterPro" id="IPR029063">
    <property type="entry name" value="SAM-dependent_MTases_sf"/>
</dbReference>
<organism evidence="3 4">
    <name type="scientific">Actinomycetospora endophytica</name>
    <dbReference type="NCBI Taxonomy" id="2291215"/>
    <lineage>
        <taxon>Bacteria</taxon>
        <taxon>Bacillati</taxon>
        <taxon>Actinomycetota</taxon>
        <taxon>Actinomycetes</taxon>
        <taxon>Pseudonocardiales</taxon>
        <taxon>Pseudonocardiaceae</taxon>
        <taxon>Actinomycetospora</taxon>
    </lineage>
</organism>
<keyword evidence="3" id="KW-0489">Methyltransferase</keyword>
<gene>
    <name evidence="3" type="ORF">LQ327_19015</name>
</gene>
<dbReference type="RefSeq" id="WP_230736600.1">
    <property type="nucleotide sequence ID" value="NZ_JAJNDB010000004.1"/>
</dbReference>
<dbReference type="Gene3D" id="3.40.50.150">
    <property type="entry name" value="Vaccinia Virus protein VP39"/>
    <property type="match status" value="1"/>
</dbReference>
<proteinExistence type="predicted"/>
<evidence type="ECO:0000256" key="1">
    <source>
        <dbReference type="SAM" id="MobiDB-lite"/>
    </source>
</evidence>
<keyword evidence="4" id="KW-1185">Reference proteome</keyword>
<evidence type="ECO:0000313" key="3">
    <source>
        <dbReference type="EMBL" id="MCD2195466.1"/>
    </source>
</evidence>
<dbReference type="EMBL" id="JAJNDB010000004">
    <property type="protein sequence ID" value="MCD2195466.1"/>
    <property type="molecule type" value="Genomic_DNA"/>
</dbReference>
<feature type="region of interest" description="Disordered" evidence="1">
    <location>
        <begin position="122"/>
        <end position="151"/>
    </location>
</feature>
<reference evidence="3 4" key="1">
    <citation type="submission" date="2021-11" db="EMBL/GenBank/DDBJ databases">
        <title>Draft genome sequence of Actinomycetospora sp. SF1 isolated from the rhizosphere soil.</title>
        <authorList>
            <person name="Duangmal K."/>
            <person name="Chantavorakit T."/>
        </authorList>
    </citation>
    <scope>NUCLEOTIDE SEQUENCE [LARGE SCALE GENOMIC DNA]</scope>
    <source>
        <strain evidence="3 4">TBRC 5722</strain>
    </source>
</reference>
<dbReference type="GO" id="GO:0032259">
    <property type="term" value="P:methylation"/>
    <property type="evidence" value="ECO:0007669"/>
    <property type="project" value="UniProtKB-KW"/>
</dbReference>
<dbReference type="SUPFAM" id="SSF53335">
    <property type="entry name" value="S-adenosyl-L-methionine-dependent methyltransferases"/>
    <property type="match status" value="1"/>
</dbReference>
<name>A0ABS8PB31_9PSEU</name>
<protein>
    <submittedName>
        <fullName evidence="3">Class I SAM-dependent methyltransferase</fullName>
    </submittedName>
</protein>
<comment type="caution">
    <text evidence="3">The sequence shown here is derived from an EMBL/GenBank/DDBJ whole genome shotgun (WGS) entry which is preliminary data.</text>
</comment>
<keyword evidence="3" id="KW-0808">Transferase</keyword>
<dbReference type="Pfam" id="PF08241">
    <property type="entry name" value="Methyltransf_11"/>
    <property type="match status" value="1"/>
</dbReference>
<dbReference type="GO" id="GO:0008168">
    <property type="term" value="F:methyltransferase activity"/>
    <property type="evidence" value="ECO:0007669"/>
    <property type="project" value="UniProtKB-KW"/>
</dbReference>
<dbReference type="InterPro" id="IPR013216">
    <property type="entry name" value="Methyltransf_11"/>
</dbReference>